<dbReference type="InterPro" id="IPR029526">
    <property type="entry name" value="PGBD"/>
</dbReference>
<dbReference type="PANTHER" id="PTHR46599:SF3">
    <property type="entry name" value="PIGGYBAC TRANSPOSABLE ELEMENT-DERIVED PROTEIN 4"/>
    <property type="match status" value="1"/>
</dbReference>
<reference evidence="3 4" key="1">
    <citation type="journal article" date="2013" name="BMC Genomics">
        <title>Genome sequencing and comparative genomics of honey bee microsporidia, Nosema apis reveal novel insights into host-parasite interactions.</title>
        <authorList>
            <person name="Chen Yp."/>
            <person name="Pettis J.S."/>
            <person name="Zhao Y."/>
            <person name="Liu X."/>
            <person name="Tallon L.J."/>
            <person name="Sadzewicz L.D."/>
            <person name="Li R."/>
            <person name="Zheng H."/>
            <person name="Huang S."/>
            <person name="Zhang X."/>
            <person name="Hamilton M.C."/>
            <person name="Pernal S.F."/>
            <person name="Melathopoulos A.P."/>
            <person name="Yan X."/>
            <person name="Evans J.D."/>
        </authorList>
    </citation>
    <scope>NUCLEOTIDE SEQUENCE [LARGE SCALE GENOMIC DNA]</scope>
    <source>
        <strain evidence="3 4">BRL 01</strain>
    </source>
</reference>
<organism evidence="3 4">
    <name type="scientific">Vairimorpha apis BRL 01</name>
    <dbReference type="NCBI Taxonomy" id="1037528"/>
    <lineage>
        <taxon>Eukaryota</taxon>
        <taxon>Fungi</taxon>
        <taxon>Fungi incertae sedis</taxon>
        <taxon>Microsporidia</taxon>
        <taxon>Nosematidae</taxon>
        <taxon>Vairimorpha</taxon>
    </lineage>
</organism>
<gene>
    <name evidence="3" type="ORF">NAPIS_ORF00696</name>
</gene>
<dbReference type="VEuPathDB" id="MicrosporidiaDB:NAPIS_ORF00696"/>
<evidence type="ECO:0000256" key="1">
    <source>
        <dbReference type="SAM" id="MobiDB-lite"/>
    </source>
</evidence>
<accession>T0MF82</accession>
<dbReference type="EMBL" id="KE647100">
    <property type="protein sequence ID" value="EQB61736.1"/>
    <property type="molecule type" value="Genomic_DNA"/>
</dbReference>
<dbReference type="Pfam" id="PF13843">
    <property type="entry name" value="DDE_Tnp_1_7"/>
    <property type="match status" value="1"/>
</dbReference>
<evidence type="ECO:0000313" key="3">
    <source>
        <dbReference type="EMBL" id="EQB61736.1"/>
    </source>
</evidence>
<proteinExistence type="predicted"/>
<feature type="region of interest" description="Disordered" evidence="1">
    <location>
        <begin position="1"/>
        <end position="27"/>
    </location>
</feature>
<dbReference type="HOGENOM" id="CLU_013052_3_2_1"/>
<feature type="compositionally biased region" description="Acidic residues" evidence="1">
    <location>
        <begin position="1"/>
        <end position="22"/>
    </location>
</feature>
<evidence type="ECO:0000259" key="2">
    <source>
        <dbReference type="Pfam" id="PF13843"/>
    </source>
</evidence>
<feature type="domain" description="PiggyBac transposable element-derived protein" evidence="2">
    <location>
        <begin position="101"/>
        <end position="474"/>
    </location>
</feature>
<dbReference type="Proteomes" id="UP000053780">
    <property type="component" value="Unassembled WGS sequence"/>
</dbReference>
<sequence>MSEYENNSDENDCSSSCEESDSGSDIVVRSHRVMQILRDSDDDDDNNYFSDTEDVPDCENIDVNLTQFTCLPPDTQYNKQTPHVFSELPGPKHTPPGDAKPIDFFNLFFTDTLIKKMVVETNRYVAQFLQNLPNLKPQSRAKLWKPVTIPEMRGFIAVILEMGITKRPTIFSYWMKGSRCIPWFAKMFARNRFQLLLKFFHLVDNKTLAPPGHPEYDPCARFQVLVNHANLVFRQHYIPNQQLSIDESLVGTNAHTVIKQYIPSKKHHQWGVKFWMLCDSLSKYCLGFFCYRGTKSKVDKDEIKEKGLGFVVAEKLLLMGNYLNKGYHLFTDNFYTSVELARSLYQKSTYLTGTIRRNRKLVPKEAKTVPVNEPKYFTNDPVLMCSFRDKKSKNNLVILISTCSDTLNVSVTKKRGNFESIKNKPSMIHQYNQFMGVVDESGKMLYTYLDEQRTLKFWKKVVFAVFGRMVLNAHILYSEKNIGKKMTRLKFITSIIEDLEEKWLLRKK</sequence>
<evidence type="ECO:0000313" key="4">
    <source>
        <dbReference type="Proteomes" id="UP000053780"/>
    </source>
</evidence>
<dbReference type="AlphaFoldDB" id="T0MF82"/>
<dbReference type="PANTHER" id="PTHR46599">
    <property type="entry name" value="PIGGYBAC TRANSPOSABLE ELEMENT-DERIVED PROTEIN 4"/>
    <property type="match status" value="1"/>
</dbReference>
<keyword evidence="4" id="KW-1185">Reference proteome</keyword>
<name>T0MF82_9MICR</name>
<dbReference type="OrthoDB" id="2400393at2759"/>
<protein>
    <submittedName>
        <fullName evidence="3">Piggybac transposase uribo2</fullName>
    </submittedName>
</protein>